<feature type="region of interest" description="Disordered" evidence="2">
    <location>
        <begin position="522"/>
        <end position="616"/>
    </location>
</feature>
<proteinExistence type="predicted"/>
<feature type="coiled-coil region" evidence="1">
    <location>
        <begin position="106"/>
        <end position="199"/>
    </location>
</feature>
<keyword evidence="1" id="KW-0175">Coiled coil</keyword>
<feature type="compositionally biased region" description="Acidic residues" evidence="2">
    <location>
        <begin position="575"/>
        <end position="585"/>
    </location>
</feature>
<organism evidence="3 4">
    <name type="scientific">Pseudocohnilembus persalinus</name>
    <name type="common">Ciliate</name>
    <dbReference type="NCBI Taxonomy" id="266149"/>
    <lineage>
        <taxon>Eukaryota</taxon>
        <taxon>Sar</taxon>
        <taxon>Alveolata</taxon>
        <taxon>Ciliophora</taxon>
        <taxon>Intramacronucleata</taxon>
        <taxon>Oligohymenophorea</taxon>
        <taxon>Scuticociliatia</taxon>
        <taxon>Philasterida</taxon>
        <taxon>Pseudocohnilembidae</taxon>
        <taxon>Pseudocohnilembus</taxon>
    </lineage>
</organism>
<dbReference type="Proteomes" id="UP000054937">
    <property type="component" value="Unassembled WGS sequence"/>
</dbReference>
<dbReference type="AlphaFoldDB" id="A0A0V0R850"/>
<feature type="compositionally biased region" description="Low complexity" evidence="2">
    <location>
        <begin position="586"/>
        <end position="613"/>
    </location>
</feature>
<feature type="compositionally biased region" description="Basic and acidic residues" evidence="2">
    <location>
        <begin position="559"/>
        <end position="569"/>
    </location>
</feature>
<feature type="compositionally biased region" description="Low complexity" evidence="2">
    <location>
        <begin position="887"/>
        <end position="944"/>
    </location>
</feature>
<evidence type="ECO:0000256" key="2">
    <source>
        <dbReference type="SAM" id="MobiDB-lite"/>
    </source>
</evidence>
<comment type="caution">
    <text evidence="3">The sequence shown here is derived from an EMBL/GenBank/DDBJ whole genome shotgun (WGS) entry which is preliminary data.</text>
</comment>
<protein>
    <submittedName>
        <fullName evidence="3">Uncharacterized protein</fullName>
    </submittedName>
</protein>
<dbReference type="OMA" id="EENANFQ"/>
<dbReference type="OrthoDB" id="296114at2759"/>
<evidence type="ECO:0000313" key="3">
    <source>
        <dbReference type="EMBL" id="KRX10668.1"/>
    </source>
</evidence>
<feature type="region of interest" description="Disordered" evidence="2">
    <location>
        <begin position="887"/>
        <end position="953"/>
    </location>
</feature>
<dbReference type="EMBL" id="LDAU01000024">
    <property type="protein sequence ID" value="KRX10668.1"/>
    <property type="molecule type" value="Genomic_DNA"/>
</dbReference>
<gene>
    <name evidence="3" type="ORF">PPERSA_08663</name>
</gene>
<accession>A0A0V0R850</accession>
<feature type="coiled-coil region" evidence="1">
    <location>
        <begin position="15"/>
        <end position="77"/>
    </location>
</feature>
<name>A0A0V0R850_PSEPJ</name>
<reference evidence="3 4" key="1">
    <citation type="journal article" date="2015" name="Sci. Rep.">
        <title>Genome of the facultative scuticociliatosis pathogen Pseudocohnilembus persalinus provides insight into its virulence through horizontal gene transfer.</title>
        <authorList>
            <person name="Xiong J."/>
            <person name="Wang G."/>
            <person name="Cheng J."/>
            <person name="Tian M."/>
            <person name="Pan X."/>
            <person name="Warren A."/>
            <person name="Jiang C."/>
            <person name="Yuan D."/>
            <person name="Miao W."/>
        </authorList>
    </citation>
    <scope>NUCLEOTIDE SEQUENCE [LARGE SCALE GENOMIC DNA]</scope>
    <source>
        <strain evidence="3">36N120E</strain>
    </source>
</reference>
<sequence>MMDNILNTEQSEYASNKQNAKINYLQEQNKNLQEDLDDLQKSLKLNKQALQLSYSQINSMQQQLIQFQQKQGNLQNQSNLQTLQNGQNFQNTQIVNMNKGNNSTVLNFQQNNNSNLGNQKANLKINNNNENLGSPQKSQIEIQQQQLIENLLNENRVLTEKMEKLNYEKNLANTRALIQEQIQEENANFQKEIVTEQDEKILELRRIIHDKEYAIQEFEKMNPQTLQNGIVLKVREITTPNEQTLKLHQEIENLRYHIKRLTSENFSLQGKNTFLLEFNANLKRELIKIRSIINNPVSFQNMKEYLFGASMSQDTDSLELQKYFYSEYFKNDDDESIARDYVSEIKYQQDLERMQQQKNEKKDEQNQNFLLSRQQLFDKIEALEYTIWNFRILYSRETENSKILQEEISELQRHNREILNYNDIMINSNKQHQERVQQLNRELQLYKSYYYKFLAYIQGRRGRNQSIGSYGSQFNLKQNSSIQALVQSKQELDKQMKKIKNGIDEQKNNENIRQNQFMESNISNGQSSKQQADQQNQGIKQQQQEQNQQQEQQQQQQEQEQKSPQKQKEVNVSILDEDDQNENDMDNNNKNNNKQENQNQGKGNGNKNKNNKNNHLEDQDDAITIGKRFQGNVINNQTTGYNMGFHNNQKQQQVKFFQQNDEQQRQQLIQQQDMNLNQCKKYLLNLAKDLYIHMSKNSRNKGITRHILSKIQLGNTSKDTQNMLNLFKSKRSLSDPLLYTSNKLYGRIEDLRPTKLELILCQQNEKQFGQDQNSNQNFDQNLNNAQIGDDFEHQQQFQQQQFNQQNFIKKDMDWKQYDMHTQSEIYNQKQSLYTQVCNHDYEEQNRLQKGKIFINQNQQKQQKEFVLKTEMMGDDEDQIDLLSLQQNNNNKSNKGQLGNNTNRNLNKNNSQINSSQNYKSGFKNSNYLNSNNSKINQNNQSNNQKFKHNDNNVQFGLPFGAEIEGIEAKRPFHKKKITMQFDGDSFISDQEEFNF</sequence>
<feature type="coiled-coil region" evidence="1">
    <location>
        <begin position="344"/>
        <end position="449"/>
    </location>
</feature>
<keyword evidence="4" id="KW-1185">Reference proteome</keyword>
<dbReference type="InParanoid" id="A0A0V0R850"/>
<evidence type="ECO:0000313" key="4">
    <source>
        <dbReference type="Proteomes" id="UP000054937"/>
    </source>
</evidence>
<evidence type="ECO:0000256" key="1">
    <source>
        <dbReference type="SAM" id="Coils"/>
    </source>
</evidence>
<feature type="compositionally biased region" description="Low complexity" evidence="2">
    <location>
        <begin position="524"/>
        <end position="558"/>
    </location>
</feature>